<reference evidence="1" key="1">
    <citation type="journal article" date="2023" name="Mol. Biol. Evol.">
        <title>Third-Generation Sequencing Reveals the Adaptive Role of the Epigenome in Three Deep-Sea Polychaetes.</title>
        <authorList>
            <person name="Perez M."/>
            <person name="Aroh O."/>
            <person name="Sun Y."/>
            <person name="Lan Y."/>
            <person name="Juniper S.K."/>
            <person name="Young C.R."/>
            <person name="Angers B."/>
            <person name="Qian P.Y."/>
        </authorList>
    </citation>
    <scope>NUCLEOTIDE SEQUENCE</scope>
    <source>
        <strain evidence="1">R07B-5</strain>
    </source>
</reference>
<dbReference type="EMBL" id="JAODUO010000213">
    <property type="protein sequence ID" value="KAK2186110.1"/>
    <property type="molecule type" value="Genomic_DNA"/>
</dbReference>
<proteinExistence type="predicted"/>
<name>A0AAD9UE99_RIDPI</name>
<keyword evidence="2" id="KW-1185">Reference proteome</keyword>
<dbReference type="Proteomes" id="UP001209878">
    <property type="component" value="Unassembled WGS sequence"/>
</dbReference>
<protein>
    <submittedName>
        <fullName evidence="1">Uncharacterized protein</fullName>
    </submittedName>
</protein>
<dbReference type="AlphaFoldDB" id="A0AAD9UE99"/>
<organism evidence="1 2">
    <name type="scientific">Ridgeia piscesae</name>
    <name type="common">Tubeworm</name>
    <dbReference type="NCBI Taxonomy" id="27915"/>
    <lineage>
        <taxon>Eukaryota</taxon>
        <taxon>Metazoa</taxon>
        <taxon>Spiralia</taxon>
        <taxon>Lophotrochozoa</taxon>
        <taxon>Annelida</taxon>
        <taxon>Polychaeta</taxon>
        <taxon>Sedentaria</taxon>
        <taxon>Canalipalpata</taxon>
        <taxon>Sabellida</taxon>
        <taxon>Siboglinidae</taxon>
        <taxon>Ridgeia</taxon>
    </lineage>
</organism>
<evidence type="ECO:0000313" key="2">
    <source>
        <dbReference type="Proteomes" id="UP001209878"/>
    </source>
</evidence>
<accession>A0AAD9UE99</accession>
<comment type="caution">
    <text evidence="1">The sequence shown here is derived from an EMBL/GenBank/DDBJ whole genome shotgun (WGS) entry which is preliminary data.</text>
</comment>
<gene>
    <name evidence="1" type="ORF">NP493_213g03013</name>
</gene>
<evidence type="ECO:0000313" key="1">
    <source>
        <dbReference type="EMBL" id="KAK2186110.1"/>
    </source>
</evidence>
<sequence length="90" mass="10170">MTTVDGVALGDVFAERQVRQSDEVESDGSDRRKMAGADNDLCRTVCHFCRNVLGLRWTALCNVQCQLGGREYDACMTIWSLKEELYKIGY</sequence>